<dbReference type="OMA" id="YHAGLFP"/>
<dbReference type="Gene3D" id="3.40.50.620">
    <property type="entry name" value="HUPs"/>
    <property type="match status" value="1"/>
</dbReference>
<evidence type="ECO:0000256" key="1">
    <source>
        <dbReference type="SAM" id="SignalP"/>
    </source>
</evidence>
<evidence type="ECO:0000313" key="3">
    <source>
        <dbReference type="EnsemblMetazoa" id="G27150.2:cds"/>
    </source>
</evidence>
<proteinExistence type="predicted"/>
<feature type="domain" description="DUF218" evidence="2">
    <location>
        <begin position="64"/>
        <end position="177"/>
    </location>
</feature>
<keyword evidence="4" id="KW-1185">Reference proteome</keyword>
<keyword evidence="1" id="KW-0732">Signal</keyword>
<dbReference type="GO" id="GO:0005886">
    <property type="term" value="C:plasma membrane"/>
    <property type="evidence" value="ECO:0007669"/>
    <property type="project" value="TreeGrafter"/>
</dbReference>
<organism evidence="3 4">
    <name type="scientific">Magallana gigas</name>
    <name type="common">Pacific oyster</name>
    <name type="synonym">Crassostrea gigas</name>
    <dbReference type="NCBI Taxonomy" id="29159"/>
    <lineage>
        <taxon>Eukaryota</taxon>
        <taxon>Metazoa</taxon>
        <taxon>Spiralia</taxon>
        <taxon>Lophotrochozoa</taxon>
        <taxon>Mollusca</taxon>
        <taxon>Bivalvia</taxon>
        <taxon>Autobranchia</taxon>
        <taxon>Pteriomorphia</taxon>
        <taxon>Ostreida</taxon>
        <taxon>Ostreoidea</taxon>
        <taxon>Ostreidae</taxon>
        <taxon>Magallana</taxon>
    </lineage>
</organism>
<protein>
    <recommendedName>
        <fullName evidence="2">DUF218 domain-containing protein</fullName>
    </recommendedName>
</protein>
<sequence>MKSERVSGHVNIHRVLIVTLCLIMEFDIGQCDARFCVNVPSLHMDAANKIWNFLQVNDRLIKSDVIVGLGTHDTRVAMETAMLWFEGWADVIVFTGRSGNLTKGRWNRSEAEVFRDIAISMGVPSCKIYIETESRNTGENIRFTHDLLKKRNKVPHRIILVQKPHMGKRTVATFWKQWPQSNTPIVSLVVRTLRITLERYPNNDVGDLGDVISVMMGYLQRLPLYYKLGFQTHVHIPSDIWDSFLFLQKTGLYNSHFIS</sequence>
<dbReference type="InterPro" id="IPR003848">
    <property type="entry name" value="DUF218"/>
</dbReference>
<dbReference type="InterPro" id="IPR014729">
    <property type="entry name" value="Rossmann-like_a/b/a_fold"/>
</dbReference>
<dbReference type="AlphaFoldDB" id="A0A8W8L9B9"/>
<dbReference type="InterPro" id="IPR051599">
    <property type="entry name" value="Cell_Envelope_Assoc"/>
</dbReference>
<evidence type="ECO:0000313" key="4">
    <source>
        <dbReference type="Proteomes" id="UP000005408"/>
    </source>
</evidence>
<name>A0A8W8L9B9_MAGGI</name>
<dbReference type="OrthoDB" id="17725at2759"/>
<dbReference type="Pfam" id="PF02698">
    <property type="entry name" value="DUF218"/>
    <property type="match status" value="1"/>
</dbReference>
<dbReference type="EnsemblMetazoa" id="G27150.2">
    <property type="protein sequence ID" value="G27150.2:cds"/>
    <property type="gene ID" value="G27150"/>
</dbReference>
<feature type="chain" id="PRO_5036484132" description="DUF218 domain-containing protein" evidence="1">
    <location>
        <begin position="34"/>
        <end position="259"/>
    </location>
</feature>
<accession>A0A8W8L9B9</accession>
<dbReference type="Proteomes" id="UP000005408">
    <property type="component" value="Unassembled WGS sequence"/>
</dbReference>
<dbReference type="PANTHER" id="PTHR30336">
    <property type="entry name" value="INNER MEMBRANE PROTEIN, PROBABLE PERMEASE"/>
    <property type="match status" value="1"/>
</dbReference>
<reference evidence="3" key="1">
    <citation type="submission" date="2022-08" db="UniProtKB">
        <authorList>
            <consortium name="EnsemblMetazoa"/>
        </authorList>
    </citation>
    <scope>IDENTIFICATION</scope>
    <source>
        <strain evidence="3">05x7-T-G4-1.051#20</strain>
    </source>
</reference>
<evidence type="ECO:0000259" key="2">
    <source>
        <dbReference type="Pfam" id="PF02698"/>
    </source>
</evidence>
<dbReference type="CDD" id="cd06259">
    <property type="entry name" value="YdcF-like"/>
    <property type="match status" value="1"/>
</dbReference>
<dbReference type="PANTHER" id="PTHR30336:SF20">
    <property type="entry name" value="DUF218 DOMAIN-CONTAINING PROTEIN"/>
    <property type="match status" value="1"/>
</dbReference>
<feature type="signal peptide" evidence="1">
    <location>
        <begin position="1"/>
        <end position="33"/>
    </location>
</feature>